<dbReference type="NCBIfam" id="NF001985">
    <property type="entry name" value="PRK00777.1"/>
    <property type="match status" value="1"/>
</dbReference>
<accession>A0A0H5C2U5</accession>
<feature type="domain" description="Cytidyltransferase-like" evidence="1">
    <location>
        <begin position="144"/>
        <end position="285"/>
    </location>
</feature>
<dbReference type="EMBL" id="CDQK01000003">
    <property type="protein sequence ID" value="CEP22280.1"/>
    <property type="molecule type" value="Genomic_DNA"/>
</dbReference>
<name>A0A0H5C2U5_CYBJN</name>
<dbReference type="SUPFAM" id="SSF52374">
    <property type="entry name" value="Nucleotidylyl transferase"/>
    <property type="match status" value="1"/>
</dbReference>
<dbReference type="GO" id="GO:0004140">
    <property type="term" value="F:dephospho-CoA kinase activity"/>
    <property type="evidence" value="ECO:0007669"/>
    <property type="project" value="TreeGrafter"/>
</dbReference>
<dbReference type="Proteomes" id="UP000038830">
    <property type="component" value="Unassembled WGS sequence"/>
</dbReference>
<protein>
    <submittedName>
        <fullName evidence="2">CAB4 protein</fullName>
    </submittedName>
</protein>
<dbReference type="AlphaFoldDB" id="A0A0H5C2U5"/>
<organism evidence="2 3">
    <name type="scientific">Cyberlindnera jadinii (strain ATCC 18201 / CBS 1600 / BCRC 20928 / JCM 3617 / NBRC 0987 / NRRL Y-1542)</name>
    <name type="common">Torula yeast</name>
    <name type="synonym">Candida utilis</name>
    <dbReference type="NCBI Taxonomy" id="983966"/>
    <lineage>
        <taxon>Eukaryota</taxon>
        <taxon>Fungi</taxon>
        <taxon>Dikarya</taxon>
        <taxon>Ascomycota</taxon>
        <taxon>Saccharomycotina</taxon>
        <taxon>Saccharomycetes</taxon>
        <taxon>Phaffomycetales</taxon>
        <taxon>Phaffomycetaceae</taxon>
        <taxon>Cyberlindnera</taxon>
    </lineage>
</organism>
<dbReference type="CDD" id="cd02164">
    <property type="entry name" value="PPAT_CoAS"/>
    <property type="match status" value="1"/>
</dbReference>
<proteinExistence type="predicted"/>
<reference evidence="3" key="1">
    <citation type="journal article" date="2015" name="J. Biotechnol.">
        <title>The structure of the Cyberlindnera jadinii genome and its relation to Candida utilis analyzed by the occurrence of single nucleotide polymorphisms.</title>
        <authorList>
            <person name="Rupp O."/>
            <person name="Brinkrolf K."/>
            <person name="Buerth C."/>
            <person name="Kunigo M."/>
            <person name="Schneider J."/>
            <person name="Jaenicke S."/>
            <person name="Goesmann A."/>
            <person name="Puehler A."/>
            <person name="Jaeger K.-E."/>
            <person name="Ernst J.F."/>
        </authorList>
    </citation>
    <scope>NUCLEOTIDE SEQUENCE [LARGE SCALE GENOMIC DNA]</scope>
    <source>
        <strain evidence="3">ATCC 18201 / CBS 1600 / BCRC 20928 / JCM 3617 / NBRC 0987 / NRRL Y-1542</strain>
    </source>
</reference>
<dbReference type="FunFam" id="3.40.50.620:FF:000089">
    <property type="entry name" value="Bifunctional coenzyme A synthase"/>
    <property type="match status" value="1"/>
</dbReference>
<dbReference type="Pfam" id="PF01467">
    <property type="entry name" value="CTP_transf_like"/>
    <property type="match status" value="1"/>
</dbReference>
<dbReference type="InterPro" id="IPR014729">
    <property type="entry name" value="Rossmann-like_a/b/a_fold"/>
</dbReference>
<dbReference type="GO" id="GO:0015937">
    <property type="term" value="P:coenzyme A biosynthetic process"/>
    <property type="evidence" value="ECO:0007669"/>
    <property type="project" value="TreeGrafter"/>
</dbReference>
<dbReference type="Gene3D" id="3.40.50.620">
    <property type="entry name" value="HUPs"/>
    <property type="match status" value="1"/>
</dbReference>
<evidence type="ECO:0000313" key="2">
    <source>
        <dbReference type="EMBL" id="CEP22280.1"/>
    </source>
</evidence>
<evidence type="ECO:0000313" key="3">
    <source>
        <dbReference type="Proteomes" id="UP000038830"/>
    </source>
</evidence>
<sequence>MNHSVVVLVSDTHSVLSYNTLIEEAVENITRDGALDILITDKITHLNTLDATLALAYTLSTEILQRLKKPDVNVTVLFNNHYLESPQDWELCIVDTSDETYGAWVYDKKDSLKVLNVQKSSTELHPVKDDKDQSQESIHETSAVGGTFDHFHDGHKMLLTAAAFVTKTKLIIGVTDHELLKNKKYPELLQSYDERVKVITKFVRRIKPNLNVDPVPIRDVCGPTGTIADIDSLIVSRETIKGAEFINKTRLERGFSELKVHIINVIGGEEDDGFVNKLSSTQLRKQRWEASQRTSTEL</sequence>
<gene>
    <name evidence="2" type="primary">CAB4</name>
    <name evidence="2" type="ORF">BN1211_2594</name>
</gene>
<dbReference type="PANTHER" id="PTHR10695:SF46">
    <property type="entry name" value="BIFUNCTIONAL COENZYME A SYNTHASE-RELATED"/>
    <property type="match status" value="1"/>
</dbReference>
<dbReference type="PANTHER" id="PTHR10695">
    <property type="entry name" value="DEPHOSPHO-COA KINASE-RELATED"/>
    <property type="match status" value="1"/>
</dbReference>
<dbReference type="NCBIfam" id="TIGR00125">
    <property type="entry name" value="cyt_tran_rel"/>
    <property type="match status" value="1"/>
</dbReference>
<dbReference type="InterPro" id="IPR004821">
    <property type="entry name" value="Cyt_trans-like"/>
</dbReference>
<evidence type="ECO:0000259" key="1">
    <source>
        <dbReference type="Pfam" id="PF01467"/>
    </source>
</evidence>